<dbReference type="InterPro" id="IPR055170">
    <property type="entry name" value="GFO_IDH_MocA-like_dom"/>
</dbReference>
<organism evidence="5 6">
    <name type="scientific">Phytoactinopolyspora halophila</name>
    <dbReference type="NCBI Taxonomy" id="1981511"/>
    <lineage>
        <taxon>Bacteria</taxon>
        <taxon>Bacillati</taxon>
        <taxon>Actinomycetota</taxon>
        <taxon>Actinomycetes</taxon>
        <taxon>Jiangellales</taxon>
        <taxon>Jiangellaceae</taxon>
        <taxon>Phytoactinopolyspora</taxon>
    </lineage>
</organism>
<dbReference type="AlphaFoldDB" id="A0A329QFE7"/>
<dbReference type="Proteomes" id="UP000250462">
    <property type="component" value="Unassembled WGS sequence"/>
</dbReference>
<evidence type="ECO:0000313" key="6">
    <source>
        <dbReference type="Proteomes" id="UP000250462"/>
    </source>
</evidence>
<dbReference type="InterPro" id="IPR051317">
    <property type="entry name" value="Gfo/Idh/MocA_oxidoreduct"/>
</dbReference>
<dbReference type="Pfam" id="PF01408">
    <property type="entry name" value="GFO_IDH_MocA"/>
    <property type="match status" value="1"/>
</dbReference>
<evidence type="ECO:0000256" key="1">
    <source>
        <dbReference type="ARBA" id="ARBA00010928"/>
    </source>
</evidence>
<dbReference type="RefSeq" id="WP_112260075.1">
    <property type="nucleotide sequence ID" value="NZ_QMIG01000031.1"/>
</dbReference>
<dbReference type="Gene3D" id="3.40.50.720">
    <property type="entry name" value="NAD(P)-binding Rossmann-like Domain"/>
    <property type="match status" value="1"/>
</dbReference>
<dbReference type="PANTHER" id="PTHR43708:SF5">
    <property type="entry name" value="CONSERVED EXPRESSED OXIDOREDUCTASE (EUROFUNG)-RELATED"/>
    <property type="match status" value="1"/>
</dbReference>
<reference evidence="5 6" key="1">
    <citation type="submission" date="2018-06" db="EMBL/GenBank/DDBJ databases">
        <title>Phytoactinopolyspora halophila sp. nov., a novel halophilic actinomycete isolated from a saline soil in China.</title>
        <authorList>
            <person name="Tang S.-K."/>
        </authorList>
    </citation>
    <scope>NUCLEOTIDE SEQUENCE [LARGE SCALE GENOMIC DNA]</scope>
    <source>
        <strain evidence="5 6">YIM 96934</strain>
    </source>
</reference>
<evidence type="ECO:0000313" key="5">
    <source>
        <dbReference type="EMBL" id="RAW10022.1"/>
    </source>
</evidence>
<accession>A0A329QFE7</accession>
<dbReference type="GO" id="GO:0000166">
    <property type="term" value="F:nucleotide binding"/>
    <property type="evidence" value="ECO:0007669"/>
    <property type="project" value="InterPro"/>
</dbReference>
<dbReference type="Pfam" id="PF22725">
    <property type="entry name" value="GFO_IDH_MocA_C3"/>
    <property type="match status" value="1"/>
</dbReference>
<evidence type="ECO:0000259" key="3">
    <source>
        <dbReference type="Pfam" id="PF01408"/>
    </source>
</evidence>
<dbReference type="Gene3D" id="3.30.360.10">
    <property type="entry name" value="Dihydrodipicolinate Reductase, domain 2"/>
    <property type="match status" value="1"/>
</dbReference>
<dbReference type="PANTHER" id="PTHR43708">
    <property type="entry name" value="CONSERVED EXPRESSED OXIDOREDUCTASE (EUROFUNG)"/>
    <property type="match status" value="1"/>
</dbReference>
<keyword evidence="2" id="KW-0560">Oxidoreductase</keyword>
<feature type="domain" description="Gfo/Idh/MocA-like oxidoreductase N-terminal" evidence="3">
    <location>
        <begin position="6"/>
        <end position="123"/>
    </location>
</feature>
<dbReference type="InterPro" id="IPR000683">
    <property type="entry name" value="Gfo/Idh/MocA-like_OxRdtase_N"/>
</dbReference>
<sequence>MTTARIRVGIIGLGRSGWNIHAAGLAQLDRCDVVAAADPAAERRAEAGERFGCATYATPEELIDDDRVELAVVATPSHTHVPLAVAALEAGKHVVVEKPLAQTVSEVDTMVAAAERAGRVLTCFHNRRFDPELLAIRDVIASGRLGELILIRRNLGRFARRADWQALRSMGGGELPNTASHLLDQVLTLLDDGPVELCADLRRAVSAGDAEDHVQLVLKPGTGPTVEVLSSSAVAFTQPDWLIAGTSGSLLSQDNTMTVRWFDPATLPPLEADEGMAPGRRYGTGEQIDWQEETTVLDPPTEARTLHYYERLAATLRDGAELFVTPGSVRRQIELMERARARAGFS</sequence>
<name>A0A329QFE7_9ACTN</name>
<dbReference type="GO" id="GO:0016491">
    <property type="term" value="F:oxidoreductase activity"/>
    <property type="evidence" value="ECO:0007669"/>
    <property type="project" value="UniProtKB-KW"/>
</dbReference>
<evidence type="ECO:0000259" key="4">
    <source>
        <dbReference type="Pfam" id="PF22725"/>
    </source>
</evidence>
<comment type="caution">
    <text evidence="5">The sequence shown here is derived from an EMBL/GenBank/DDBJ whole genome shotgun (WGS) entry which is preliminary data.</text>
</comment>
<dbReference type="InterPro" id="IPR036291">
    <property type="entry name" value="NAD(P)-bd_dom_sf"/>
</dbReference>
<keyword evidence="6" id="KW-1185">Reference proteome</keyword>
<dbReference type="SUPFAM" id="SSF51735">
    <property type="entry name" value="NAD(P)-binding Rossmann-fold domains"/>
    <property type="match status" value="1"/>
</dbReference>
<comment type="similarity">
    <text evidence="1">Belongs to the Gfo/Idh/MocA family.</text>
</comment>
<feature type="domain" description="GFO/IDH/MocA-like oxidoreductase" evidence="4">
    <location>
        <begin position="134"/>
        <end position="250"/>
    </location>
</feature>
<protein>
    <submittedName>
        <fullName evidence="5">Uncharacterized protein</fullName>
    </submittedName>
</protein>
<dbReference type="OrthoDB" id="179913at2"/>
<dbReference type="EMBL" id="QMIG01000031">
    <property type="protein sequence ID" value="RAW10022.1"/>
    <property type="molecule type" value="Genomic_DNA"/>
</dbReference>
<evidence type="ECO:0000256" key="2">
    <source>
        <dbReference type="ARBA" id="ARBA00023002"/>
    </source>
</evidence>
<gene>
    <name evidence="5" type="ORF">DPM12_19700</name>
</gene>
<proteinExistence type="inferred from homology"/>
<dbReference type="SUPFAM" id="SSF55347">
    <property type="entry name" value="Glyceraldehyde-3-phosphate dehydrogenase-like, C-terminal domain"/>
    <property type="match status" value="1"/>
</dbReference>